<dbReference type="EMBL" id="LT629801">
    <property type="protein sequence ID" value="SDU96667.1"/>
    <property type="molecule type" value="Genomic_DNA"/>
</dbReference>
<dbReference type="InterPro" id="IPR036388">
    <property type="entry name" value="WH-like_DNA-bd_sf"/>
</dbReference>
<sequence length="132" mass="14133">MDSGDIPMNFLKVILAVTFFAAAPAWAVDLTGPQKNAVRSAKQYLSMAGFSRNGLIHQLSSDAGEGFDVSDATIAVDSMNIDWNQQAVRSAKQYLNMMGFSCKGLIKQLSSSAGEKYTVDQATYGAKHADGC</sequence>
<keyword evidence="2" id="KW-0449">Lipoprotein</keyword>
<dbReference type="Proteomes" id="UP000182085">
    <property type="component" value="Chromosome I"/>
</dbReference>
<accession>A0AAE8HA47</accession>
<dbReference type="InterPro" id="IPR011434">
    <property type="entry name" value="Ltp-like_HTH"/>
</dbReference>
<name>A0AAE8HA47_9PSED</name>
<feature type="domain" description="Putative host cell surface-exposed lipoprotein Ltp-like HTH region" evidence="1">
    <location>
        <begin position="82"/>
        <end position="128"/>
    </location>
</feature>
<gene>
    <name evidence="2" type="ORF">SAMN04490209_1265</name>
</gene>
<evidence type="ECO:0000313" key="3">
    <source>
        <dbReference type="Proteomes" id="UP000182085"/>
    </source>
</evidence>
<protein>
    <submittedName>
        <fullName evidence="2">Host cell surface-exposed lipoprotein</fullName>
    </submittedName>
</protein>
<evidence type="ECO:0000259" key="1">
    <source>
        <dbReference type="Pfam" id="PF07553"/>
    </source>
</evidence>
<evidence type="ECO:0000313" key="2">
    <source>
        <dbReference type="EMBL" id="SDU96667.1"/>
    </source>
</evidence>
<feature type="domain" description="Putative host cell surface-exposed lipoprotein Ltp-like HTH region" evidence="1">
    <location>
        <begin position="34"/>
        <end position="78"/>
    </location>
</feature>
<proteinExistence type="predicted"/>
<dbReference type="Pfam" id="PF07553">
    <property type="entry name" value="Lipoprotein_Ltp"/>
    <property type="match status" value="2"/>
</dbReference>
<dbReference type="AlphaFoldDB" id="A0AAE8HA47"/>
<dbReference type="Gene3D" id="1.10.10.10">
    <property type="entry name" value="Winged helix-like DNA-binding domain superfamily/Winged helix DNA-binding domain"/>
    <property type="match status" value="2"/>
</dbReference>
<keyword evidence="3" id="KW-1185">Reference proteome</keyword>
<organism evidence="2 3">
    <name type="scientific">Pseudomonas rhodesiae</name>
    <dbReference type="NCBI Taxonomy" id="76760"/>
    <lineage>
        <taxon>Bacteria</taxon>
        <taxon>Pseudomonadati</taxon>
        <taxon>Pseudomonadota</taxon>
        <taxon>Gammaproteobacteria</taxon>
        <taxon>Pseudomonadales</taxon>
        <taxon>Pseudomonadaceae</taxon>
        <taxon>Pseudomonas</taxon>
    </lineage>
</organism>
<reference evidence="2 3" key="1">
    <citation type="submission" date="2016-10" db="EMBL/GenBank/DDBJ databases">
        <authorList>
            <person name="Varghese N."/>
            <person name="Submissions S."/>
        </authorList>
    </citation>
    <scope>NUCLEOTIDE SEQUENCE [LARGE SCALE GENOMIC DNA]</scope>
    <source>
        <strain evidence="2 3">BS2777</strain>
    </source>
</reference>